<protein>
    <submittedName>
        <fullName evidence="1">Uncharacterized protein</fullName>
    </submittedName>
</protein>
<evidence type="ECO:0000313" key="1">
    <source>
        <dbReference type="EMBL" id="PXA63885.1"/>
    </source>
</evidence>
<name>A0A2V3DLT4_9MICC</name>
<accession>A0A2V3DLT4</accession>
<reference evidence="1 2" key="1">
    <citation type="submission" date="2018-05" db="EMBL/GenBank/DDBJ databases">
        <title>Genetic diversity of glacier-inhabiting Cryobacterium bacteria in China and description of Cryobacterium mengkeensis sp. nov. and Arthrobacter glacialis sp. nov.</title>
        <authorList>
            <person name="Liu Q."/>
            <person name="Xin Y.-H."/>
        </authorList>
    </citation>
    <scope>NUCLEOTIDE SEQUENCE [LARGE SCALE GENOMIC DNA]</scope>
    <source>
        <strain evidence="1 2">GP3</strain>
    </source>
</reference>
<dbReference type="EMBL" id="QHLZ01000025">
    <property type="protein sequence ID" value="PXA63885.1"/>
    <property type="molecule type" value="Genomic_DNA"/>
</dbReference>
<comment type="caution">
    <text evidence="1">The sequence shown here is derived from an EMBL/GenBank/DDBJ whole genome shotgun (WGS) entry which is preliminary data.</text>
</comment>
<organism evidence="1 2">
    <name type="scientific">Arthrobacter psychrochitiniphilus</name>
    <dbReference type="NCBI Taxonomy" id="291045"/>
    <lineage>
        <taxon>Bacteria</taxon>
        <taxon>Bacillati</taxon>
        <taxon>Actinomycetota</taxon>
        <taxon>Actinomycetes</taxon>
        <taxon>Micrococcales</taxon>
        <taxon>Micrococcaceae</taxon>
        <taxon>Arthrobacter</taxon>
    </lineage>
</organism>
<sequence>MGQLTMYCYQSGESLSPNWVKYSITSPGVNNPYLPSSPYIIDAVDRYWAEDVQILGAWQDWSDAVCVVYRRTVDPMMTLGCRLEFHTNSADGTIEGFARDVAVNLAEPIGTQIARSRRDQHGIVWVAVPEGRHTSEPPIKVLQKIADR</sequence>
<keyword evidence="2" id="KW-1185">Reference proteome</keyword>
<proteinExistence type="predicted"/>
<dbReference type="Proteomes" id="UP000246303">
    <property type="component" value="Unassembled WGS sequence"/>
</dbReference>
<gene>
    <name evidence="1" type="ORF">CVS29_18005</name>
</gene>
<dbReference type="AlphaFoldDB" id="A0A2V3DLT4"/>
<evidence type="ECO:0000313" key="2">
    <source>
        <dbReference type="Proteomes" id="UP000246303"/>
    </source>
</evidence>